<reference evidence="2 3" key="1">
    <citation type="submission" date="2022-03" db="EMBL/GenBank/DDBJ databases">
        <authorList>
            <person name="Jo J.-H."/>
            <person name="Im W.-T."/>
        </authorList>
    </citation>
    <scope>NUCLEOTIDE SEQUENCE [LARGE SCALE GENOMIC DNA]</scope>
    <source>
        <strain evidence="2 3">SM33</strain>
    </source>
</reference>
<evidence type="ECO:0000313" key="3">
    <source>
        <dbReference type="Proteomes" id="UP001203058"/>
    </source>
</evidence>
<dbReference type="Gene3D" id="2.40.10.220">
    <property type="entry name" value="predicted glycosyltransferase like domains"/>
    <property type="match status" value="1"/>
</dbReference>
<proteinExistence type="predicted"/>
<sequence>MSVEIPRNSFRASILRGEKPPLVIEDKNRRLQGDGDALESVLVSRSETRRGNHREKDRHRLTGETATVRYDGQQHDVELVNLSSGGAMIRADFGPKLWDIIQLQLGDTFSLDAAVRWLKGDLIGLEFAHETQIEADPRERAEILLSVIKRSFDDQEIYLEALEDAAEAEPEEDLGSRDEKRHPLIWMGEVHYAHDSNPVRLRNVSEGGALVEVAVDYPVGAEVLLDLHAAGQFFASVMWSCGDQVGLRFTKLFDIKCLANARPEITPHSWTVPGFLDVAEDDSPWHTQWSRSSIAELHSELEGFLKR</sequence>
<dbReference type="Proteomes" id="UP001203058">
    <property type="component" value="Unassembled WGS sequence"/>
</dbReference>
<dbReference type="EMBL" id="JAKZHW010000001">
    <property type="protein sequence ID" value="MCH8615618.1"/>
    <property type="molecule type" value="Genomic_DNA"/>
</dbReference>
<comment type="caution">
    <text evidence="2">The sequence shown here is derived from an EMBL/GenBank/DDBJ whole genome shotgun (WGS) entry which is preliminary data.</text>
</comment>
<name>A0ABS9VLL9_9SPHN</name>
<keyword evidence="3" id="KW-1185">Reference proteome</keyword>
<feature type="domain" description="PilZ" evidence="1">
    <location>
        <begin position="178"/>
        <end position="252"/>
    </location>
</feature>
<protein>
    <submittedName>
        <fullName evidence="2">PilZ domain-containing protein</fullName>
    </submittedName>
</protein>
<dbReference type="Pfam" id="PF07238">
    <property type="entry name" value="PilZ"/>
    <property type="match status" value="2"/>
</dbReference>
<gene>
    <name evidence="2" type="ORF">LZ016_05830</name>
</gene>
<dbReference type="InterPro" id="IPR009875">
    <property type="entry name" value="PilZ_domain"/>
</dbReference>
<organism evidence="2 3">
    <name type="scientific">Sphingomonas telluris</name>
    <dbReference type="NCBI Taxonomy" id="2907998"/>
    <lineage>
        <taxon>Bacteria</taxon>
        <taxon>Pseudomonadati</taxon>
        <taxon>Pseudomonadota</taxon>
        <taxon>Alphaproteobacteria</taxon>
        <taxon>Sphingomonadales</taxon>
        <taxon>Sphingomonadaceae</taxon>
        <taxon>Sphingomonas</taxon>
    </lineage>
</organism>
<dbReference type="RefSeq" id="WP_241446429.1">
    <property type="nucleotide sequence ID" value="NZ_JAKZHW010000001.1"/>
</dbReference>
<evidence type="ECO:0000313" key="2">
    <source>
        <dbReference type="EMBL" id="MCH8615618.1"/>
    </source>
</evidence>
<evidence type="ECO:0000259" key="1">
    <source>
        <dbReference type="Pfam" id="PF07238"/>
    </source>
</evidence>
<feature type="domain" description="PilZ" evidence="1">
    <location>
        <begin position="61"/>
        <end position="133"/>
    </location>
</feature>
<dbReference type="SUPFAM" id="SSF141371">
    <property type="entry name" value="PilZ domain-like"/>
    <property type="match status" value="2"/>
</dbReference>
<accession>A0ABS9VLL9</accession>